<dbReference type="InterPro" id="IPR045601">
    <property type="entry name" value="DUF6455"/>
</dbReference>
<proteinExistence type="predicted"/>
<keyword evidence="3" id="KW-1185">Reference proteome</keyword>
<name>A0A1X6YI45_9RHOB</name>
<protein>
    <recommendedName>
        <fullName evidence="1">DUF6455 domain-containing protein</fullName>
    </recommendedName>
</protein>
<dbReference type="RefSeq" id="WP_085821360.1">
    <property type="nucleotide sequence ID" value="NZ_FWFP01000002.1"/>
</dbReference>
<accession>A0A1X6YI45</accession>
<dbReference type="OrthoDB" id="7961152at2"/>
<evidence type="ECO:0000313" key="2">
    <source>
        <dbReference type="EMBL" id="SLN22064.1"/>
    </source>
</evidence>
<dbReference type="AlphaFoldDB" id="A0A1X6YI45"/>
<dbReference type="Pfam" id="PF20056">
    <property type="entry name" value="DUF6455"/>
    <property type="match status" value="1"/>
</dbReference>
<sequence length="83" mass="9177">MPNRETLRLHAGLVDRMATKLGVDLENAAIGGDVSIDEISDAVIRCTDCPNPGHCQAFLDRDEIAQRTPEYCRNQDLLSKLIP</sequence>
<dbReference type="EMBL" id="FWFP01000002">
    <property type="protein sequence ID" value="SLN22064.1"/>
    <property type="molecule type" value="Genomic_DNA"/>
</dbReference>
<evidence type="ECO:0000313" key="3">
    <source>
        <dbReference type="Proteomes" id="UP000193778"/>
    </source>
</evidence>
<feature type="domain" description="DUF6455" evidence="1">
    <location>
        <begin position="1"/>
        <end position="81"/>
    </location>
</feature>
<dbReference type="Proteomes" id="UP000193778">
    <property type="component" value="Unassembled WGS sequence"/>
</dbReference>
<evidence type="ECO:0000259" key="1">
    <source>
        <dbReference type="Pfam" id="PF20056"/>
    </source>
</evidence>
<organism evidence="2 3">
    <name type="scientific">Ruegeria meonggei</name>
    <dbReference type="NCBI Taxonomy" id="1446476"/>
    <lineage>
        <taxon>Bacteria</taxon>
        <taxon>Pseudomonadati</taxon>
        <taxon>Pseudomonadota</taxon>
        <taxon>Alphaproteobacteria</taxon>
        <taxon>Rhodobacterales</taxon>
        <taxon>Roseobacteraceae</taxon>
        <taxon>Ruegeria</taxon>
    </lineage>
</organism>
<gene>
    <name evidence="2" type="ORF">RUM8411_00830</name>
</gene>
<reference evidence="3" key="1">
    <citation type="submission" date="2017-03" db="EMBL/GenBank/DDBJ databases">
        <authorList>
            <person name="Rodrigo-Torres L."/>
            <person name="Arahal R.D."/>
            <person name="Lucena T."/>
        </authorList>
    </citation>
    <scope>NUCLEOTIDE SEQUENCE [LARGE SCALE GENOMIC DNA]</scope>
    <source>
        <strain evidence="3">CECT 8411</strain>
    </source>
</reference>